<dbReference type="InterPro" id="IPR000626">
    <property type="entry name" value="Ubiquitin-like_dom"/>
</dbReference>
<feature type="domain" description="BAG" evidence="4">
    <location>
        <begin position="156"/>
        <end position="237"/>
    </location>
</feature>
<dbReference type="GO" id="GO:0051087">
    <property type="term" value="F:protein-folding chaperone binding"/>
    <property type="evidence" value="ECO:0007669"/>
    <property type="project" value="InterPro"/>
</dbReference>
<dbReference type="GO" id="GO:0005737">
    <property type="term" value="C:cytoplasm"/>
    <property type="evidence" value="ECO:0007669"/>
    <property type="project" value="TreeGrafter"/>
</dbReference>
<evidence type="ECO:0000256" key="1">
    <source>
        <dbReference type="ARBA" id="ARBA00023186"/>
    </source>
</evidence>
<proteinExistence type="predicted"/>
<evidence type="ECO:0000259" key="3">
    <source>
        <dbReference type="PROSITE" id="PS50053"/>
    </source>
</evidence>
<dbReference type="GO" id="GO:0000774">
    <property type="term" value="F:adenyl-nucleotide exchange factor activity"/>
    <property type="evidence" value="ECO:0007669"/>
    <property type="project" value="TreeGrafter"/>
</dbReference>
<reference evidence="5 6" key="1">
    <citation type="journal article" date="2022" name="Nat. Plants">
        <title>Genomes of leafy and leafless Platanthera orchids illuminate the evolution of mycoheterotrophy.</title>
        <authorList>
            <person name="Li M.H."/>
            <person name="Liu K.W."/>
            <person name="Li Z."/>
            <person name="Lu H.C."/>
            <person name="Ye Q.L."/>
            <person name="Zhang D."/>
            <person name="Wang J.Y."/>
            <person name="Li Y.F."/>
            <person name="Zhong Z.M."/>
            <person name="Liu X."/>
            <person name="Yu X."/>
            <person name="Liu D.K."/>
            <person name="Tu X.D."/>
            <person name="Liu B."/>
            <person name="Hao Y."/>
            <person name="Liao X.Y."/>
            <person name="Jiang Y.T."/>
            <person name="Sun W.H."/>
            <person name="Chen J."/>
            <person name="Chen Y.Q."/>
            <person name="Ai Y."/>
            <person name="Zhai J.W."/>
            <person name="Wu S.S."/>
            <person name="Zhou Z."/>
            <person name="Hsiao Y.Y."/>
            <person name="Wu W.L."/>
            <person name="Chen Y.Y."/>
            <person name="Lin Y.F."/>
            <person name="Hsu J.L."/>
            <person name="Li C.Y."/>
            <person name="Wang Z.W."/>
            <person name="Zhao X."/>
            <person name="Zhong W.Y."/>
            <person name="Ma X.K."/>
            <person name="Ma L."/>
            <person name="Huang J."/>
            <person name="Chen G.Z."/>
            <person name="Huang M.Z."/>
            <person name="Huang L."/>
            <person name="Peng D.H."/>
            <person name="Luo Y.B."/>
            <person name="Zou S.Q."/>
            <person name="Chen S.P."/>
            <person name="Lan S."/>
            <person name="Tsai W.C."/>
            <person name="Van de Peer Y."/>
            <person name="Liu Z.J."/>
        </authorList>
    </citation>
    <scope>NUCLEOTIDE SEQUENCE [LARGE SCALE GENOMIC DNA]</scope>
    <source>
        <strain evidence="5">Lor287</strain>
    </source>
</reference>
<comment type="caution">
    <text evidence="5">The sequence shown here is derived from an EMBL/GenBank/DDBJ whole genome shotgun (WGS) entry which is preliminary data.</text>
</comment>
<dbReference type="InterPro" id="IPR003103">
    <property type="entry name" value="BAG_domain"/>
</dbReference>
<dbReference type="Pfam" id="PF02179">
    <property type="entry name" value="BAG"/>
    <property type="match status" value="1"/>
</dbReference>
<organism evidence="5 6">
    <name type="scientific">Platanthera zijinensis</name>
    <dbReference type="NCBI Taxonomy" id="2320716"/>
    <lineage>
        <taxon>Eukaryota</taxon>
        <taxon>Viridiplantae</taxon>
        <taxon>Streptophyta</taxon>
        <taxon>Embryophyta</taxon>
        <taxon>Tracheophyta</taxon>
        <taxon>Spermatophyta</taxon>
        <taxon>Magnoliopsida</taxon>
        <taxon>Liliopsida</taxon>
        <taxon>Asparagales</taxon>
        <taxon>Orchidaceae</taxon>
        <taxon>Orchidoideae</taxon>
        <taxon>Orchideae</taxon>
        <taxon>Orchidinae</taxon>
        <taxon>Platanthera</taxon>
    </lineage>
</organism>
<dbReference type="AlphaFoldDB" id="A0AAP0G8H2"/>
<sequence>MRMRPNSPTRKPGLVKKSFPPLRDSPAMIPLNEPAKWEVRPCGMLVQKRSSDENPAASPAPTIHLRVKHGSIFHEIYISSQATFGELKKLLAERIGLHPLDQKITFKDKERCSAAFLDISGVKDGSKMVVVEDPAAQAKRLLEIRRAVKMEKSSKSISQITLEVDKLASQVSALERVILKGGNVAENDVLRLIELLMNELLKLDGVVVAGDAGDFKLKRRAQVRRVQSYVETLDMMKIKSTMPKSNSRQSPATEAAPPHHQSKKQTPAPSPQHPPVIVTTKWETFHTLFSPRATESTSVTTTASSAGPTPRLDWELF</sequence>
<feature type="region of interest" description="Disordered" evidence="2">
    <location>
        <begin position="293"/>
        <end position="317"/>
    </location>
</feature>
<feature type="compositionally biased region" description="Low complexity" evidence="2">
    <location>
        <begin position="293"/>
        <end position="306"/>
    </location>
</feature>
<feature type="region of interest" description="Disordered" evidence="2">
    <location>
        <begin position="238"/>
        <end position="276"/>
    </location>
</feature>
<dbReference type="Proteomes" id="UP001418222">
    <property type="component" value="Unassembled WGS sequence"/>
</dbReference>
<feature type="region of interest" description="Disordered" evidence="2">
    <location>
        <begin position="1"/>
        <end position="21"/>
    </location>
</feature>
<dbReference type="Gene3D" id="3.10.20.90">
    <property type="entry name" value="Phosphatidylinositol 3-kinase Catalytic Subunit, Chain A, domain 1"/>
    <property type="match status" value="1"/>
</dbReference>
<accession>A0AAP0G8H2</accession>
<feature type="compositionally biased region" description="Polar residues" evidence="2">
    <location>
        <begin position="242"/>
        <end position="252"/>
    </location>
</feature>
<evidence type="ECO:0000259" key="4">
    <source>
        <dbReference type="PROSITE" id="PS51035"/>
    </source>
</evidence>
<dbReference type="InterPro" id="IPR039773">
    <property type="entry name" value="BAG_chaperone_regulator"/>
</dbReference>
<evidence type="ECO:0000313" key="6">
    <source>
        <dbReference type="Proteomes" id="UP001418222"/>
    </source>
</evidence>
<dbReference type="SMART" id="SM00264">
    <property type="entry name" value="BAG"/>
    <property type="match status" value="1"/>
</dbReference>
<gene>
    <name evidence="5" type="primary">BAG1</name>
    <name evidence="5" type="ORF">KSP39_PZI007707</name>
</gene>
<name>A0AAP0G8H2_9ASPA</name>
<dbReference type="InterPro" id="IPR036533">
    <property type="entry name" value="BAG_dom_sf"/>
</dbReference>
<dbReference type="PROSITE" id="PS50053">
    <property type="entry name" value="UBIQUITIN_2"/>
    <property type="match status" value="1"/>
</dbReference>
<dbReference type="SUPFAM" id="SSF54236">
    <property type="entry name" value="Ubiquitin-like"/>
    <property type="match status" value="1"/>
</dbReference>
<feature type="domain" description="Ubiquitin-like" evidence="3">
    <location>
        <begin position="61"/>
        <end position="131"/>
    </location>
</feature>
<keyword evidence="6" id="KW-1185">Reference proteome</keyword>
<dbReference type="GO" id="GO:0050821">
    <property type="term" value="P:protein stabilization"/>
    <property type="evidence" value="ECO:0007669"/>
    <property type="project" value="TreeGrafter"/>
</dbReference>
<dbReference type="SUPFAM" id="SSF63491">
    <property type="entry name" value="BAG domain"/>
    <property type="match status" value="1"/>
</dbReference>
<protein>
    <submittedName>
        <fullName evidence="5">BAG family molecular chaperone regulator 1</fullName>
    </submittedName>
</protein>
<dbReference type="PANTHER" id="PTHR12329">
    <property type="entry name" value="BCL2-ASSOCIATED ATHANOGENE"/>
    <property type="match status" value="1"/>
</dbReference>
<dbReference type="InterPro" id="IPR029071">
    <property type="entry name" value="Ubiquitin-like_domsf"/>
</dbReference>
<dbReference type="PANTHER" id="PTHR12329:SF11">
    <property type="entry name" value="BAG FAMILY MOLECULAR CHAPERONE REGULATOR 1"/>
    <property type="match status" value="1"/>
</dbReference>
<evidence type="ECO:0000256" key="2">
    <source>
        <dbReference type="SAM" id="MobiDB-lite"/>
    </source>
</evidence>
<dbReference type="PROSITE" id="PS51035">
    <property type="entry name" value="BAG"/>
    <property type="match status" value="1"/>
</dbReference>
<dbReference type="EMBL" id="JBBWWQ010000006">
    <property type="protein sequence ID" value="KAK8944332.1"/>
    <property type="molecule type" value="Genomic_DNA"/>
</dbReference>
<evidence type="ECO:0000313" key="5">
    <source>
        <dbReference type="EMBL" id="KAK8944332.1"/>
    </source>
</evidence>
<dbReference type="Gene3D" id="1.20.58.120">
    <property type="entry name" value="BAG domain"/>
    <property type="match status" value="1"/>
</dbReference>
<keyword evidence="1" id="KW-0143">Chaperone</keyword>